<dbReference type="HOGENOM" id="CLU_054763_0_0_3"/>
<evidence type="ECO:0000256" key="1">
    <source>
        <dbReference type="ARBA" id="ARBA00022679"/>
    </source>
</evidence>
<feature type="domain" description="Glycosyl transferase family 4" evidence="2">
    <location>
        <begin position="33"/>
        <end position="192"/>
    </location>
</feature>
<dbReference type="KEGG" id="syw:SYNW0084"/>
<evidence type="ECO:0000313" key="6">
    <source>
        <dbReference type="Proteomes" id="UP000001422"/>
    </source>
</evidence>
<dbReference type="PANTHER" id="PTHR46401:SF2">
    <property type="entry name" value="GLYCOSYLTRANSFERASE WBBK-RELATED"/>
    <property type="match status" value="1"/>
</dbReference>
<organism evidence="5 6">
    <name type="scientific">Parasynechococcus marenigrum (strain WH8102)</name>
    <dbReference type="NCBI Taxonomy" id="84588"/>
    <lineage>
        <taxon>Bacteria</taxon>
        <taxon>Bacillati</taxon>
        <taxon>Cyanobacteriota</taxon>
        <taxon>Cyanophyceae</taxon>
        <taxon>Synechococcales</taxon>
        <taxon>Prochlorococcaceae</taxon>
        <taxon>Parasynechococcus</taxon>
        <taxon>Parasynechococcus marenigrum</taxon>
    </lineage>
</organism>
<protein>
    <submittedName>
        <fullName evidence="4 5">Putative glycosyltransferase</fullName>
    </submittedName>
</protein>
<reference evidence="4" key="2">
    <citation type="submission" date="1998-03" db="EMBL/GenBank/DDBJ databases">
        <title>rsfA, a putative glycosyltransferase, is required for SwmA function in the cyanobacterium Synechococcus sp. strain WH8102.</title>
        <authorList>
            <person name="Brahamsha B."/>
        </authorList>
    </citation>
    <scope>NUCLEOTIDE SEQUENCE</scope>
    <source>
        <strain evidence="4">WH8102</strain>
    </source>
</reference>
<dbReference type="GO" id="GO:0016757">
    <property type="term" value="F:glycosyltransferase activity"/>
    <property type="evidence" value="ECO:0007669"/>
    <property type="project" value="TreeGrafter"/>
</dbReference>
<dbReference type="eggNOG" id="COG0438">
    <property type="taxonomic scope" value="Bacteria"/>
</dbReference>
<dbReference type="InterPro" id="IPR055259">
    <property type="entry name" value="YkvP/CgeB_Glyco_trans-like"/>
</dbReference>
<evidence type="ECO:0000313" key="5">
    <source>
        <dbReference type="EMBL" id="CAE06599.1"/>
    </source>
</evidence>
<dbReference type="GO" id="GO:0009103">
    <property type="term" value="P:lipopolysaccharide biosynthetic process"/>
    <property type="evidence" value="ECO:0007669"/>
    <property type="project" value="TreeGrafter"/>
</dbReference>
<dbReference type="CDD" id="cd03818">
    <property type="entry name" value="GT4_ExpC-like"/>
    <property type="match status" value="1"/>
</dbReference>
<dbReference type="EMBL" id="BX569689">
    <property type="protein sequence ID" value="CAE06599.1"/>
    <property type="molecule type" value="Genomic_DNA"/>
</dbReference>
<keyword evidence="6" id="KW-1185">Reference proteome</keyword>
<gene>
    <name evidence="4" type="primary">rsfA</name>
    <name evidence="5" type="ordered locus">SYNW0084</name>
</gene>
<sequence length="403" mass="45539">MNLLFIHGNFPGQFKDIAPALALNTNGKTYFLSLSDNPQNIVLPRVQFRQFKLHRDVGSETHAYVQSAELAVLKGQAVLRALDQLHKQEGFMPDVVICHGGMGFGLFVKSLLPNVRLISYLEWYFTPSNSQELILNPSINDFCRLECRNIPILQEAAQADQLVCPTRWQRDQFPAFIRDRIQVVFDGVDLDFFSPGPPADPLVLNANRESPLQFTSDQLLLTYGTRGMEPLRGFPEFMRAAAVAQQTFPQLHVIVFGKDRSAYSYPSPHPSGSWKQFMLEQLEGQLDLERLHFTGLLNYGELVQLFRRSDLHCYFTRPYVVSWGVFQAVACGARLLVNDFAGIDEVFDGKPFFSPVDLDHQEQINASVIECLRVEKESNAVSLPSSLSLSSCIAQWVDLIFSM</sequence>
<reference evidence="5 6" key="3">
    <citation type="journal article" date="2003" name="Nature">
        <title>The genome of a motile marine Synechococcus.</title>
        <authorList>
            <person name="Palenik B."/>
            <person name="Brahamsha B."/>
            <person name="Larimer F."/>
            <person name="Land M."/>
            <person name="Hauser L."/>
            <person name="Chain P."/>
            <person name="Lamerdin J."/>
            <person name="Regala W."/>
            <person name="Allen E.A."/>
            <person name="McCarren J."/>
            <person name="Paulsen I."/>
            <person name="Dufresne A."/>
            <person name="Partensky F."/>
            <person name="Webb E."/>
            <person name="Waterbury J."/>
        </authorList>
    </citation>
    <scope>NUCLEOTIDE SEQUENCE [LARGE SCALE GENOMIC DNA]</scope>
    <source>
        <strain evidence="5 6">WH8102</strain>
    </source>
</reference>
<evidence type="ECO:0000313" key="4">
    <source>
        <dbReference type="EMBL" id="AAQ13432.1"/>
    </source>
</evidence>
<name>Q7UA17_PARMW</name>
<evidence type="ECO:0000259" key="3">
    <source>
        <dbReference type="Pfam" id="PF13524"/>
    </source>
</evidence>
<dbReference type="AlphaFoldDB" id="Q7UA17"/>
<dbReference type="Gene3D" id="3.40.50.2000">
    <property type="entry name" value="Glycogen Phosphorylase B"/>
    <property type="match status" value="2"/>
</dbReference>
<dbReference type="CAZy" id="GT4">
    <property type="family name" value="Glycosyltransferase Family 4"/>
</dbReference>
<dbReference type="Pfam" id="PF12000">
    <property type="entry name" value="Glyco_trans_4_3"/>
    <property type="match status" value="1"/>
</dbReference>
<proteinExistence type="predicted"/>
<keyword evidence="1 5" id="KW-0808">Transferase</keyword>
<evidence type="ECO:0000259" key="2">
    <source>
        <dbReference type="Pfam" id="PF12000"/>
    </source>
</evidence>
<dbReference type="PANTHER" id="PTHR46401">
    <property type="entry name" value="GLYCOSYLTRANSFERASE WBBK-RELATED"/>
    <property type="match status" value="1"/>
</dbReference>
<dbReference type="Pfam" id="PF13524">
    <property type="entry name" value="Glyco_trans_1_2"/>
    <property type="match status" value="1"/>
</dbReference>
<dbReference type="STRING" id="84588.SYNW0084"/>
<feature type="domain" description="Spore protein YkvP/CgeB glycosyl transferase-like" evidence="3">
    <location>
        <begin position="246"/>
        <end position="350"/>
    </location>
</feature>
<accession>Q7UA17</accession>
<dbReference type="SUPFAM" id="SSF53756">
    <property type="entry name" value="UDP-Glycosyltransferase/glycogen phosphorylase"/>
    <property type="match status" value="1"/>
</dbReference>
<dbReference type="RefSeq" id="WP_011126962.1">
    <property type="nucleotide sequence ID" value="NC_005070.1"/>
</dbReference>
<dbReference type="InterPro" id="IPR022623">
    <property type="entry name" value="Glyco_trans_4"/>
</dbReference>
<dbReference type="EMBL" id="AF056046">
    <property type="protein sequence ID" value="AAQ13432.1"/>
    <property type="molecule type" value="Genomic_DNA"/>
</dbReference>
<dbReference type="Proteomes" id="UP000001422">
    <property type="component" value="Chromosome"/>
</dbReference>
<reference evidence="4" key="1">
    <citation type="journal article" date="1996" name="Proc. Natl. Acad. Sci. U.S.A.">
        <title>An abundant cell-surface polypeptide is required for swimming by the nonflagellated marine cyanobacterium Synechococcus.</title>
        <authorList>
            <person name="Brahamsha B."/>
        </authorList>
    </citation>
    <scope>NUCLEOTIDE SEQUENCE</scope>
    <source>
        <strain evidence="4">WH8102</strain>
    </source>
</reference>